<dbReference type="InterPro" id="IPR028082">
    <property type="entry name" value="Peripla_BP_I"/>
</dbReference>
<dbReference type="AlphaFoldDB" id="A0A0R3PHJ0"/>
<name>A0A0R3PHJ0_ANGCS</name>
<dbReference type="SUPFAM" id="SSF53822">
    <property type="entry name" value="Periplasmic binding protein-like I"/>
    <property type="match status" value="1"/>
</dbReference>
<gene>
    <name evidence="1" type="ORF">ACOC_LOCUS3818</name>
</gene>
<protein>
    <submittedName>
        <fullName evidence="3">ANF_receptor domain-containing protein</fullName>
    </submittedName>
</protein>
<evidence type="ECO:0000313" key="3">
    <source>
        <dbReference type="WBParaSite" id="ACOC_0000381701-mRNA-1"/>
    </source>
</evidence>
<reference evidence="1 2" key="2">
    <citation type="submission" date="2018-11" db="EMBL/GenBank/DDBJ databases">
        <authorList>
            <consortium name="Pathogen Informatics"/>
        </authorList>
    </citation>
    <scope>NUCLEOTIDE SEQUENCE [LARGE SCALE GENOMIC DNA]</scope>
    <source>
        <strain evidence="1 2">Costa Rica</strain>
    </source>
</reference>
<evidence type="ECO:0000313" key="1">
    <source>
        <dbReference type="EMBL" id="VDM55403.1"/>
    </source>
</evidence>
<dbReference type="STRING" id="334426.A0A0R3PHJ0"/>
<organism evidence="3">
    <name type="scientific">Angiostrongylus costaricensis</name>
    <name type="common">Nematode worm</name>
    <dbReference type="NCBI Taxonomy" id="334426"/>
    <lineage>
        <taxon>Eukaryota</taxon>
        <taxon>Metazoa</taxon>
        <taxon>Ecdysozoa</taxon>
        <taxon>Nematoda</taxon>
        <taxon>Chromadorea</taxon>
        <taxon>Rhabditida</taxon>
        <taxon>Rhabditina</taxon>
        <taxon>Rhabditomorpha</taxon>
        <taxon>Strongyloidea</taxon>
        <taxon>Metastrongylidae</taxon>
        <taxon>Angiostrongylus</taxon>
    </lineage>
</organism>
<evidence type="ECO:0000313" key="2">
    <source>
        <dbReference type="Proteomes" id="UP000267027"/>
    </source>
</evidence>
<dbReference type="Gene3D" id="3.40.50.2300">
    <property type="match status" value="1"/>
</dbReference>
<proteinExistence type="predicted"/>
<keyword evidence="2" id="KW-1185">Reference proteome</keyword>
<accession>A0A0R3PHJ0</accession>
<reference evidence="3" key="1">
    <citation type="submission" date="2017-02" db="UniProtKB">
        <authorList>
            <consortium name="WormBaseParasite"/>
        </authorList>
    </citation>
    <scope>IDENTIFICATION</scope>
</reference>
<dbReference type="OrthoDB" id="5851278at2759"/>
<dbReference type="WBParaSite" id="ACOC_0000381701-mRNA-1">
    <property type="protein sequence ID" value="ACOC_0000381701-mRNA-1"/>
    <property type="gene ID" value="ACOC_0000381701"/>
</dbReference>
<sequence>MRKTLKIGMMFVENRTSLDPYVGYRTSASAVLIARDRIIREGLLPGIDFEFFHAFDECDEMKAAGITIAMGLSKDVDVILGPTCNTLKNTMSSCLQQESILNEHALIMAYFGWNQFAYIFEKQDSDPVCNTMKDDIQAVITQTEGQININYLAEITSMKPETIKNVLEEVAKRARSRSS</sequence>
<dbReference type="EMBL" id="UYYA01001452">
    <property type="protein sequence ID" value="VDM55403.1"/>
    <property type="molecule type" value="Genomic_DNA"/>
</dbReference>
<dbReference type="Proteomes" id="UP000267027">
    <property type="component" value="Unassembled WGS sequence"/>
</dbReference>